<proteinExistence type="predicted"/>
<evidence type="ECO:0000259" key="2">
    <source>
        <dbReference type="Pfam" id="PF13581"/>
    </source>
</evidence>
<dbReference type="EMBL" id="MCOK01000001">
    <property type="protein sequence ID" value="OOC54149.1"/>
    <property type="molecule type" value="Genomic_DNA"/>
</dbReference>
<dbReference type="PANTHER" id="PTHR35526">
    <property type="entry name" value="ANTI-SIGMA-F FACTOR RSBW-RELATED"/>
    <property type="match status" value="1"/>
</dbReference>
<organism evidence="4 5">
    <name type="scientific">Nocardiopsis sinuspersici</name>
    <dbReference type="NCBI Taxonomy" id="501010"/>
    <lineage>
        <taxon>Bacteria</taxon>
        <taxon>Bacillati</taxon>
        <taxon>Actinomycetota</taxon>
        <taxon>Actinomycetes</taxon>
        <taxon>Streptosporangiales</taxon>
        <taxon>Nocardiopsidaceae</taxon>
        <taxon>Nocardiopsis</taxon>
    </lineage>
</organism>
<dbReference type="Proteomes" id="UP000584931">
    <property type="component" value="Unassembled WGS sequence"/>
</dbReference>
<keyword evidence="1" id="KW-0723">Serine/threonine-protein kinase</keyword>
<dbReference type="GO" id="GO:0004674">
    <property type="term" value="F:protein serine/threonine kinase activity"/>
    <property type="evidence" value="ECO:0007669"/>
    <property type="project" value="UniProtKB-KW"/>
</dbReference>
<reference evidence="3 6" key="3">
    <citation type="submission" date="2020-07" db="EMBL/GenBank/DDBJ databases">
        <title>Sequencing the genomes of 1000 actinobacteria strains.</title>
        <authorList>
            <person name="Klenk H.-P."/>
        </authorList>
    </citation>
    <scope>NUCLEOTIDE SEQUENCE [LARGE SCALE GENOMIC DNA]</scope>
    <source>
        <strain evidence="3 6">DSM 45278</strain>
    </source>
</reference>
<keyword evidence="4" id="KW-0418">Kinase</keyword>
<sequence length="151" mass="16289">MQSSARLPALPRRLCPSPTTAGILLGSDPRHVAVARRWAARSSRARPGLADRISLAASELVTNAQRHSASGGTGGTVRVELLRTRLHLELRVTDNGPRPGHDIDFPRVTDPADPLRIGGHGLRLVESLSMYWDWLGHAGGPLTVRAMFPPS</sequence>
<dbReference type="InterPro" id="IPR050267">
    <property type="entry name" value="Anti-sigma-factor_SerPK"/>
</dbReference>
<evidence type="ECO:0000256" key="1">
    <source>
        <dbReference type="ARBA" id="ARBA00022527"/>
    </source>
</evidence>
<reference evidence="4" key="2">
    <citation type="submission" date="2016-08" db="EMBL/GenBank/DDBJ databases">
        <authorList>
            <person name="Seilhamer J.J."/>
        </authorList>
    </citation>
    <scope>NUCLEOTIDE SEQUENCE [LARGE SCALE GENOMIC DNA]</scope>
    <source>
        <strain evidence="4">UTMC102</strain>
    </source>
</reference>
<evidence type="ECO:0000313" key="5">
    <source>
        <dbReference type="Proteomes" id="UP000189004"/>
    </source>
</evidence>
<feature type="domain" description="Histidine kinase/HSP90-like ATPase" evidence="2">
    <location>
        <begin position="27"/>
        <end position="129"/>
    </location>
</feature>
<comment type="caution">
    <text evidence="4">The sequence shown here is derived from an EMBL/GenBank/DDBJ whole genome shotgun (WGS) entry which is preliminary data.</text>
</comment>
<reference evidence="5" key="1">
    <citation type="submission" date="2016-08" db="EMBL/GenBank/DDBJ databases">
        <authorList>
            <person name="Tokovenko B."/>
            <person name="Kalinowski J."/>
        </authorList>
    </citation>
    <scope>NUCLEOTIDE SEQUENCE [LARGE SCALE GENOMIC DNA]</scope>
    <source>
        <strain evidence="5">UTMC102</strain>
    </source>
</reference>
<keyword evidence="5" id="KW-1185">Reference proteome</keyword>
<accession>A0A7Y9XGX2</accession>
<name>A0A1V3C0Z0_9ACTN</name>
<dbReference type="CDD" id="cd16936">
    <property type="entry name" value="HATPase_RsbW-like"/>
    <property type="match status" value="1"/>
</dbReference>
<evidence type="ECO:0000313" key="3">
    <source>
        <dbReference type="EMBL" id="NYH55529.1"/>
    </source>
</evidence>
<evidence type="ECO:0000313" key="4">
    <source>
        <dbReference type="EMBL" id="OOC54149.1"/>
    </source>
</evidence>
<evidence type="ECO:0000313" key="6">
    <source>
        <dbReference type="Proteomes" id="UP000584931"/>
    </source>
</evidence>
<keyword evidence="4" id="KW-0808">Transferase</keyword>
<protein>
    <submittedName>
        <fullName evidence="3">Anti-sigma regulatory factor (Ser/Thr protein kinase)</fullName>
    </submittedName>
    <submittedName>
        <fullName evidence="4">Histidine kinase</fullName>
    </submittedName>
</protein>
<dbReference type="PANTHER" id="PTHR35526:SF3">
    <property type="entry name" value="ANTI-SIGMA-F FACTOR RSBW"/>
    <property type="match status" value="1"/>
</dbReference>
<dbReference type="RefSeq" id="WP_077690546.1">
    <property type="nucleotide sequence ID" value="NZ_JACCHL010000001.1"/>
</dbReference>
<dbReference type="OrthoDB" id="3426026at2"/>
<accession>A0A1V3C0Z0</accession>
<dbReference type="InterPro" id="IPR003594">
    <property type="entry name" value="HATPase_dom"/>
</dbReference>
<dbReference type="InterPro" id="IPR036890">
    <property type="entry name" value="HATPase_C_sf"/>
</dbReference>
<dbReference type="Pfam" id="PF13581">
    <property type="entry name" value="HATPase_c_2"/>
    <property type="match status" value="1"/>
</dbReference>
<gene>
    <name evidence="3" type="ORF">HNR06_005118</name>
    <name evidence="4" type="ORF">NOSIN_10305</name>
</gene>
<dbReference type="EMBL" id="JACCHL010000001">
    <property type="protein sequence ID" value="NYH55529.1"/>
    <property type="molecule type" value="Genomic_DNA"/>
</dbReference>
<dbReference type="Gene3D" id="3.30.565.10">
    <property type="entry name" value="Histidine kinase-like ATPase, C-terminal domain"/>
    <property type="match status" value="1"/>
</dbReference>
<dbReference type="Proteomes" id="UP000189004">
    <property type="component" value="Unassembled WGS sequence"/>
</dbReference>
<dbReference type="AlphaFoldDB" id="A0A1V3C0Z0"/>
<dbReference type="STRING" id="501010.NOSIN_10305"/>
<dbReference type="SUPFAM" id="SSF55874">
    <property type="entry name" value="ATPase domain of HSP90 chaperone/DNA topoisomerase II/histidine kinase"/>
    <property type="match status" value="1"/>
</dbReference>